<dbReference type="EMBL" id="MSLT01000018">
    <property type="protein sequence ID" value="OUD13329.1"/>
    <property type="molecule type" value="Genomic_DNA"/>
</dbReference>
<dbReference type="RefSeq" id="WP_086488781.1">
    <property type="nucleotide sequence ID" value="NZ_MSLT01000018.1"/>
</dbReference>
<dbReference type="InterPro" id="IPR010235">
    <property type="entry name" value="HepT"/>
</dbReference>
<keyword evidence="2" id="KW-1185">Reference proteome</keyword>
<dbReference type="Gene3D" id="1.20.120.330">
    <property type="entry name" value="Nucleotidyltransferases domain 2"/>
    <property type="match status" value="1"/>
</dbReference>
<protein>
    <recommendedName>
        <fullName evidence="3">Nucleotidyltransferase</fullName>
    </recommendedName>
</protein>
<dbReference type="OrthoDB" id="9810452at2"/>
<organism evidence="1 2">
    <name type="scientific">Thioflexithrix psekupsensis</name>
    <dbReference type="NCBI Taxonomy" id="1570016"/>
    <lineage>
        <taxon>Bacteria</taxon>
        <taxon>Pseudomonadati</taxon>
        <taxon>Pseudomonadota</taxon>
        <taxon>Gammaproteobacteria</taxon>
        <taxon>Thiotrichales</taxon>
        <taxon>Thioflexithrix</taxon>
    </lineage>
</organism>
<proteinExistence type="predicted"/>
<accession>A0A251X7Z3</accession>
<reference evidence="1 2" key="1">
    <citation type="submission" date="2016-12" db="EMBL/GenBank/DDBJ databases">
        <title>Thioflexothrix psekupsii D3 genome sequencing and assembly.</title>
        <authorList>
            <person name="Fomenkov A."/>
            <person name="Vincze T."/>
            <person name="Grabovich M."/>
            <person name="Anton B.P."/>
            <person name="Dubinina G."/>
            <person name="Orlova M."/>
            <person name="Belousova E."/>
            <person name="Roberts R.J."/>
        </authorList>
    </citation>
    <scope>NUCLEOTIDE SEQUENCE [LARGE SCALE GENOMIC DNA]</scope>
    <source>
        <strain evidence="1">D3</strain>
    </source>
</reference>
<evidence type="ECO:0000313" key="1">
    <source>
        <dbReference type="EMBL" id="OUD13329.1"/>
    </source>
</evidence>
<dbReference type="Proteomes" id="UP000194798">
    <property type="component" value="Unassembled WGS sequence"/>
</dbReference>
<name>A0A251X7Z3_9GAMM</name>
<dbReference type="SUPFAM" id="SSF81593">
    <property type="entry name" value="Nucleotidyltransferase substrate binding subunit/domain"/>
    <property type="match status" value="1"/>
</dbReference>
<sequence length="62" mass="7373">MMRAAAERDLISDPEAWFEYRRQRNITAHTYDETKAIQVYKTAVLFIDDAKQLLQNLQQRNS</sequence>
<evidence type="ECO:0008006" key="3">
    <source>
        <dbReference type="Google" id="ProtNLM"/>
    </source>
</evidence>
<comment type="caution">
    <text evidence="1">The sequence shown here is derived from an EMBL/GenBank/DDBJ whole genome shotgun (WGS) entry which is preliminary data.</text>
</comment>
<dbReference type="AlphaFoldDB" id="A0A251X7Z3"/>
<dbReference type="Pfam" id="PF08780">
    <property type="entry name" value="NTase_sub_bind"/>
    <property type="match status" value="1"/>
</dbReference>
<gene>
    <name evidence="1" type="ORF">TPSD3_11955</name>
</gene>
<evidence type="ECO:0000313" key="2">
    <source>
        <dbReference type="Proteomes" id="UP000194798"/>
    </source>
</evidence>